<protein>
    <submittedName>
        <fullName evidence="3">Uncharacterized protein</fullName>
    </submittedName>
</protein>
<dbReference type="AlphaFoldDB" id="D7LT45"/>
<sequence length="183" mass="20447">MGHSCDRDFFEHCSTWKHHSIESRKDPSPSLSRLPSKRSPLPQTRPGNPFHLSVKILSLRCSRHLLPLSCRLVKVNNHEENTVSFYIDCNDDGLGSKFVHAIAESVYVSDLLQPDGSVSDSFKHFFPANDFKIIEGISKPLLAIQVTEMKDGVFISFGLPSKLLGPSQISHTDVFLVSSVDRT</sequence>
<evidence type="ECO:0000256" key="2">
    <source>
        <dbReference type="SAM" id="MobiDB-lite"/>
    </source>
</evidence>
<dbReference type="Pfam" id="PF02458">
    <property type="entry name" value="Transferase"/>
    <property type="match status" value="1"/>
</dbReference>
<dbReference type="Proteomes" id="UP000008694">
    <property type="component" value="Unassembled WGS sequence"/>
</dbReference>
<feature type="region of interest" description="Disordered" evidence="2">
    <location>
        <begin position="21"/>
        <end position="47"/>
    </location>
</feature>
<evidence type="ECO:0000256" key="1">
    <source>
        <dbReference type="ARBA" id="ARBA00022679"/>
    </source>
</evidence>
<dbReference type="PANTHER" id="PTHR31896">
    <property type="entry name" value="FAMILY REGULATORY PROTEIN, PUTATIVE (AFU_ORTHOLOGUE AFUA_3G14730)-RELATED"/>
    <property type="match status" value="1"/>
</dbReference>
<dbReference type="Gene3D" id="3.30.559.10">
    <property type="entry name" value="Chloramphenicol acetyltransferase-like domain"/>
    <property type="match status" value="1"/>
</dbReference>
<dbReference type="GO" id="GO:0016740">
    <property type="term" value="F:transferase activity"/>
    <property type="evidence" value="ECO:0007669"/>
    <property type="project" value="UniProtKB-KW"/>
</dbReference>
<proteinExistence type="predicted"/>
<evidence type="ECO:0000313" key="3">
    <source>
        <dbReference type="EMBL" id="EFH52283.1"/>
    </source>
</evidence>
<keyword evidence="4" id="KW-1185">Reference proteome</keyword>
<accession>D7LT45</accession>
<dbReference type="InterPro" id="IPR023213">
    <property type="entry name" value="CAT-like_dom_sf"/>
</dbReference>
<evidence type="ECO:0000313" key="4">
    <source>
        <dbReference type="Proteomes" id="UP000008694"/>
    </source>
</evidence>
<dbReference type="PANTHER" id="PTHR31896:SF31">
    <property type="entry name" value="HXXXD-TYPE ACYL-TRANSFERASE FAMILY PROTEIN"/>
    <property type="match status" value="1"/>
</dbReference>
<reference evidence="4" key="1">
    <citation type="journal article" date="2011" name="Nat. Genet.">
        <title>The Arabidopsis lyrata genome sequence and the basis of rapid genome size change.</title>
        <authorList>
            <person name="Hu T.T."/>
            <person name="Pattyn P."/>
            <person name="Bakker E.G."/>
            <person name="Cao J."/>
            <person name="Cheng J.-F."/>
            <person name="Clark R.M."/>
            <person name="Fahlgren N."/>
            <person name="Fawcett J.A."/>
            <person name="Grimwood J."/>
            <person name="Gundlach H."/>
            <person name="Haberer G."/>
            <person name="Hollister J.D."/>
            <person name="Ossowski S."/>
            <person name="Ottilar R.P."/>
            <person name="Salamov A.A."/>
            <person name="Schneeberger K."/>
            <person name="Spannagl M."/>
            <person name="Wang X."/>
            <person name="Yang L."/>
            <person name="Nasrallah M.E."/>
            <person name="Bergelson J."/>
            <person name="Carrington J.C."/>
            <person name="Gaut B.S."/>
            <person name="Schmutz J."/>
            <person name="Mayer K.F.X."/>
            <person name="Van de Peer Y."/>
            <person name="Grigoriev I.V."/>
            <person name="Nordborg M."/>
            <person name="Weigel D."/>
            <person name="Guo Y.-L."/>
        </authorList>
    </citation>
    <scope>NUCLEOTIDE SEQUENCE [LARGE SCALE GENOMIC DNA]</scope>
    <source>
        <strain evidence="4">cv. MN47</strain>
    </source>
</reference>
<dbReference type="InterPro" id="IPR051283">
    <property type="entry name" value="Sec_Metabolite_Acyltrans"/>
</dbReference>
<organism evidence="4">
    <name type="scientific">Arabidopsis lyrata subsp. lyrata</name>
    <name type="common">Lyre-leaved rock-cress</name>
    <dbReference type="NCBI Taxonomy" id="81972"/>
    <lineage>
        <taxon>Eukaryota</taxon>
        <taxon>Viridiplantae</taxon>
        <taxon>Streptophyta</taxon>
        <taxon>Embryophyta</taxon>
        <taxon>Tracheophyta</taxon>
        <taxon>Spermatophyta</taxon>
        <taxon>Magnoliopsida</taxon>
        <taxon>eudicotyledons</taxon>
        <taxon>Gunneridae</taxon>
        <taxon>Pentapetalae</taxon>
        <taxon>rosids</taxon>
        <taxon>malvids</taxon>
        <taxon>Brassicales</taxon>
        <taxon>Brassicaceae</taxon>
        <taxon>Camelineae</taxon>
        <taxon>Arabidopsis</taxon>
    </lineage>
</organism>
<dbReference type="EMBL" id="GL348717">
    <property type="protein sequence ID" value="EFH52283.1"/>
    <property type="molecule type" value="Genomic_DNA"/>
</dbReference>
<keyword evidence="1" id="KW-0808">Transferase</keyword>
<dbReference type="HOGENOM" id="CLU_1477112_0_0_1"/>
<name>D7LT45_ARALL</name>
<feature type="compositionally biased region" description="Low complexity" evidence="2">
    <location>
        <begin position="28"/>
        <end position="42"/>
    </location>
</feature>
<dbReference type="Gramene" id="scaffold_502057.1">
    <property type="protein sequence ID" value="scaffold_502057.1"/>
    <property type="gene ID" value="scaffold_502057.1"/>
</dbReference>
<gene>
    <name evidence="3" type="ORF">ARALYDRAFT_906353</name>
</gene>
<dbReference type="STRING" id="81972.D7LT45"/>